<dbReference type="GO" id="GO:0005524">
    <property type="term" value="F:ATP binding"/>
    <property type="evidence" value="ECO:0007669"/>
    <property type="project" value="UniProtKB-KW"/>
</dbReference>
<evidence type="ECO:0000256" key="9">
    <source>
        <dbReference type="ARBA" id="ARBA00048586"/>
    </source>
</evidence>
<dbReference type="STRING" id="946122.A0A0C2WQK7"/>
<feature type="coiled-coil region" evidence="11">
    <location>
        <begin position="490"/>
        <end position="517"/>
    </location>
</feature>
<organism evidence="13 14">
    <name type="scientific">Amanita muscaria (strain Koide BX008)</name>
    <dbReference type="NCBI Taxonomy" id="946122"/>
    <lineage>
        <taxon>Eukaryota</taxon>
        <taxon>Fungi</taxon>
        <taxon>Dikarya</taxon>
        <taxon>Basidiomycota</taxon>
        <taxon>Agaricomycotina</taxon>
        <taxon>Agaricomycetes</taxon>
        <taxon>Agaricomycetidae</taxon>
        <taxon>Agaricales</taxon>
        <taxon>Pluteineae</taxon>
        <taxon>Amanitaceae</taxon>
        <taxon>Amanita</taxon>
    </lineage>
</organism>
<evidence type="ECO:0000313" key="13">
    <source>
        <dbReference type="EMBL" id="KIL58518.1"/>
    </source>
</evidence>
<keyword evidence="8 10" id="KW-1208">Phospholipid metabolism</keyword>
<dbReference type="CDD" id="cd09135">
    <property type="entry name" value="PLDc_PGS1_euk_1"/>
    <property type="match status" value="1"/>
</dbReference>
<dbReference type="GO" id="GO:0005739">
    <property type="term" value="C:mitochondrion"/>
    <property type="evidence" value="ECO:0007669"/>
    <property type="project" value="UniProtKB-SubCell"/>
</dbReference>
<evidence type="ECO:0000256" key="3">
    <source>
        <dbReference type="ARBA" id="ARBA00022516"/>
    </source>
</evidence>
<dbReference type="PANTHER" id="PTHR12586:SF1">
    <property type="entry name" value="CDP-DIACYLGLYCEROL--GLYCEROL-3-PHOSPHATE 3-PHOSPHATIDYLTRANSFERASE, MITOCHONDRIAL"/>
    <property type="match status" value="1"/>
</dbReference>
<evidence type="ECO:0000313" key="14">
    <source>
        <dbReference type="Proteomes" id="UP000054549"/>
    </source>
</evidence>
<comment type="similarity">
    <text evidence="2 10">Belongs to the CDP-alcohol phosphatidyltransferase class-II family.</text>
</comment>
<evidence type="ECO:0000256" key="1">
    <source>
        <dbReference type="ARBA" id="ARBA00005042"/>
    </source>
</evidence>
<keyword evidence="5" id="KW-0677">Repeat</keyword>
<proteinExistence type="inferred from homology"/>
<evidence type="ECO:0000256" key="5">
    <source>
        <dbReference type="ARBA" id="ARBA00022737"/>
    </source>
</evidence>
<dbReference type="CDD" id="cd09137">
    <property type="entry name" value="PLDc_PGS1_euk_2"/>
    <property type="match status" value="1"/>
</dbReference>
<sequence>MRPFTVSSVRFYTRQASILPSCRRRLATLNIDPSLRDFTHALAKRQPRFLVSPRNIQFLTEPKQFYALLLDMIKRAQDRIFLSSLYIGSGELELISTIESALRRNPSLQLFMQLDLNRSTRPGPSSAAKLLLPLLRDFPSRVHVSMFRSPALSGISAKLVPPRFNEGWGTWHAKIYGVDDEVMISGANLNKSYFSDRQDRYVHITENSTLAQYCFAFLKTVSTFSYRLRPSDTRTRAEPHSITQGDYTLHWPDLDTHPHNFHDKARCNLVKLQQSYLEVPENGSASKEKQALGDAQCTSSVMLFPLIQAGQFRVHEEEDILSLLFHHLNSGQKSLSRPLLDLTTGYFGLYKPYQDLILKNTNLDTRIVCSAPKANGFFGSKGISGRIPEGYTYLEQHFMRAVHQAGREWTVDGHGRGTGVQLSEWEKDGWTYHAKGIWLSPSSESLPILTVFGSTNLNSRSAHLDTELSFLMITPSELQNAASSKEVATKESLTSEADSVTQLRQQLRSELENIREHAVDWRGGQRKVRLLTKAIVHLVKNML</sequence>
<keyword evidence="14" id="KW-1185">Reference proteome</keyword>
<evidence type="ECO:0000256" key="4">
    <source>
        <dbReference type="ARBA" id="ARBA00022679"/>
    </source>
</evidence>
<evidence type="ECO:0000256" key="2">
    <source>
        <dbReference type="ARBA" id="ARBA00010682"/>
    </source>
</evidence>
<comment type="function">
    <text evidence="10">Functions in the biosynthesis of the anionic phospholipids phosphatidylglycerol and cardiolipin.</text>
</comment>
<dbReference type="Gene3D" id="3.30.870.10">
    <property type="entry name" value="Endonuclease Chain A"/>
    <property type="match status" value="2"/>
</dbReference>
<dbReference type="FunCoup" id="A0A0C2WQK7">
    <property type="interactions" value="625"/>
</dbReference>
<evidence type="ECO:0000256" key="11">
    <source>
        <dbReference type="SAM" id="Coils"/>
    </source>
</evidence>
<dbReference type="InParanoid" id="A0A0C2WQK7"/>
<dbReference type="OrthoDB" id="10250191at2759"/>
<keyword evidence="10" id="KW-0067">ATP-binding</keyword>
<dbReference type="Proteomes" id="UP000054549">
    <property type="component" value="Unassembled WGS sequence"/>
</dbReference>
<dbReference type="AlphaFoldDB" id="A0A0C2WQK7"/>
<keyword evidence="10" id="KW-0496">Mitochondrion</keyword>
<keyword evidence="10" id="KW-0547">Nucleotide-binding</keyword>
<dbReference type="SMART" id="SM00155">
    <property type="entry name" value="PLDc"/>
    <property type="match status" value="2"/>
</dbReference>
<dbReference type="EMBL" id="KN818336">
    <property type="protein sequence ID" value="KIL58518.1"/>
    <property type="molecule type" value="Genomic_DNA"/>
</dbReference>
<feature type="domain" description="PLD phosphodiesterase" evidence="12">
    <location>
        <begin position="172"/>
        <end position="193"/>
    </location>
</feature>
<comment type="pathway">
    <text evidence="1 10">Phospholipid metabolism; phosphatidylglycerol biosynthesis; phosphatidylglycerol from CDP-diacylglycerol: step 1/2.</text>
</comment>
<evidence type="ECO:0000256" key="7">
    <source>
        <dbReference type="ARBA" id="ARBA00023209"/>
    </source>
</evidence>
<dbReference type="UniPathway" id="UPA00084">
    <property type="reaction ID" value="UER00503"/>
</dbReference>
<name>A0A0C2WQK7_AMAMK</name>
<reference evidence="13 14" key="1">
    <citation type="submission" date="2014-04" db="EMBL/GenBank/DDBJ databases">
        <title>Evolutionary Origins and Diversification of the Mycorrhizal Mutualists.</title>
        <authorList>
            <consortium name="DOE Joint Genome Institute"/>
            <consortium name="Mycorrhizal Genomics Consortium"/>
            <person name="Kohler A."/>
            <person name="Kuo A."/>
            <person name="Nagy L.G."/>
            <person name="Floudas D."/>
            <person name="Copeland A."/>
            <person name="Barry K.W."/>
            <person name="Cichocki N."/>
            <person name="Veneault-Fourrey C."/>
            <person name="LaButti K."/>
            <person name="Lindquist E.A."/>
            <person name="Lipzen A."/>
            <person name="Lundell T."/>
            <person name="Morin E."/>
            <person name="Murat C."/>
            <person name="Riley R."/>
            <person name="Ohm R."/>
            <person name="Sun H."/>
            <person name="Tunlid A."/>
            <person name="Henrissat B."/>
            <person name="Grigoriev I.V."/>
            <person name="Hibbett D.S."/>
            <person name="Martin F."/>
        </authorList>
    </citation>
    <scope>NUCLEOTIDE SEQUENCE [LARGE SCALE GENOMIC DNA]</scope>
    <source>
        <strain evidence="13 14">Koide BX008</strain>
    </source>
</reference>
<keyword evidence="3 10" id="KW-0444">Lipid biosynthesis</keyword>
<dbReference type="GO" id="GO:0008444">
    <property type="term" value="F:CDP-diacylglycerol-glycerol-3-phosphate 3-phosphatidyltransferase activity"/>
    <property type="evidence" value="ECO:0007669"/>
    <property type="project" value="UniProtKB-EC"/>
</dbReference>
<dbReference type="EC" id="2.7.8.5" evidence="10"/>
<protein>
    <recommendedName>
        <fullName evidence="10">CDP-diacylglycerol--glycerol-3-phosphate 3-phosphatidyltransferase</fullName>
        <ecNumber evidence="10">2.7.8.5</ecNumber>
    </recommendedName>
</protein>
<comment type="catalytic activity">
    <reaction evidence="9 10">
        <text>a CDP-1,2-diacyl-sn-glycerol + sn-glycerol 3-phosphate = a 1,2-diacyl-sn-glycero-3-phospho-(1'-sn-glycero-3'-phosphate) + CMP + H(+)</text>
        <dbReference type="Rhea" id="RHEA:12593"/>
        <dbReference type="ChEBI" id="CHEBI:15378"/>
        <dbReference type="ChEBI" id="CHEBI:57597"/>
        <dbReference type="ChEBI" id="CHEBI:58332"/>
        <dbReference type="ChEBI" id="CHEBI:60110"/>
        <dbReference type="ChEBI" id="CHEBI:60377"/>
        <dbReference type="EC" id="2.7.8.5"/>
    </reaction>
</comment>
<dbReference type="GO" id="GO:0032049">
    <property type="term" value="P:cardiolipin biosynthetic process"/>
    <property type="evidence" value="ECO:0007669"/>
    <property type="project" value="InterPro"/>
</dbReference>
<dbReference type="PROSITE" id="PS50035">
    <property type="entry name" value="PLD"/>
    <property type="match status" value="1"/>
</dbReference>
<gene>
    <name evidence="13" type="ORF">M378DRAFT_86436</name>
</gene>
<evidence type="ECO:0000256" key="10">
    <source>
        <dbReference type="RuleBase" id="RU365024"/>
    </source>
</evidence>
<keyword evidence="6 10" id="KW-0443">Lipid metabolism</keyword>
<dbReference type="InterPro" id="IPR001736">
    <property type="entry name" value="PLipase_D/transphosphatidylase"/>
</dbReference>
<accession>A0A0C2WQK7</accession>
<dbReference type="SUPFAM" id="SSF56024">
    <property type="entry name" value="Phospholipase D/nuclease"/>
    <property type="match status" value="1"/>
</dbReference>
<dbReference type="InterPro" id="IPR016270">
    <property type="entry name" value="PGS1"/>
</dbReference>
<keyword evidence="4 10" id="KW-0808">Transferase</keyword>
<evidence type="ECO:0000259" key="12">
    <source>
        <dbReference type="PROSITE" id="PS50035"/>
    </source>
</evidence>
<dbReference type="PANTHER" id="PTHR12586">
    <property type="entry name" value="CDP-DIACYLGLYCEROL--SERINE O-PHOSPHATIDYLTRANSFERASE"/>
    <property type="match status" value="1"/>
</dbReference>
<dbReference type="HOGENOM" id="CLU_030471_1_0_1"/>
<keyword evidence="11" id="KW-0175">Coiled coil</keyword>
<keyword evidence="7 10" id="KW-0594">Phospholipid biosynthesis</keyword>
<evidence type="ECO:0000256" key="8">
    <source>
        <dbReference type="ARBA" id="ARBA00023264"/>
    </source>
</evidence>
<dbReference type="PIRSF" id="PIRSF000850">
    <property type="entry name" value="Phospholipase_D_PSS"/>
    <property type="match status" value="1"/>
</dbReference>
<evidence type="ECO:0000256" key="6">
    <source>
        <dbReference type="ARBA" id="ARBA00023098"/>
    </source>
</evidence>
<comment type="subcellular location">
    <subcellularLocation>
        <location evidence="10">Mitochondrion</location>
    </subcellularLocation>
</comment>